<keyword evidence="7" id="KW-0732">Signal</keyword>
<feature type="domain" description="SLBB" evidence="17">
    <location>
        <begin position="145"/>
        <end position="224"/>
    </location>
</feature>
<comment type="subcellular location">
    <subcellularLocation>
        <location evidence="1">Cell outer membrane</location>
        <topology evidence="1">Multi-pass membrane protein</topology>
    </subcellularLocation>
</comment>
<evidence type="ECO:0000256" key="2">
    <source>
        <dbReference type="ARBA" id="ARBA00009450"/>
    </source>
</evidence>
<keyword evidence="12" id="KW-0564">Palmitate</keyword>
<dbReference type="Proteomes" id="UP000293952">
    <property type="component" value="Unassembled WGS sequence"/>
</dbReference>
<dbReference type="Gene3D" id="3.30.1950.10">
    <property type="entry name" value="wza like domain"/>
    <property type="match status" value="1"/>
</dbReference>
<dbReference type="InterPro" id="IPR054765">
    <property type="entry name" value="SLBB_dom"/>
</dbReference>
<evidence type="ECO:0000313" key="19">
    <source>
        <dbReference type="Proteomes" id="UP000293952"/>
    </source>
</evidence>
<dbReference type="PANTHER" id="PTHR33619">
    <property type="entry name" value="POLYSACCHARIDE EXPORT PROTEIN GFCE-RELATED"/>
    <property type="match status" value="1"/>
</dbReference>
<evidence type="ECO:0000256" key="12">
    <source>
        <dbReference type="ARBA" id="ARBA00023139"/>
    </source>
</evidence>
<dbReference type="GO" id="GO:0015159">
    <property type="term" value="F:polysaccharide transmembrane transporter activity"/>
    <property type="evidence" value="ECO:0007669"/>
    <property type="project" value="InterPro"/>
</dbReference>
<sequence>MYKSITLSILLINLILLSSCGTHKRMVYFQTHQEDSTEVQNSQYTPTFKPDDFISVVVTANDLQSVVPFNFPATGGTQTTQSGYSSGSPAKLGYLIDPEGIVNLPILGKVKLGGLSRTEATDLIENRLSSFLKSPVVNIQIQNYKITVLGDVTKPGTYTIPNERITILEAIGLSGDLGITGVRNNILVIRDENGEKKQYRVDLTTDEVLTSPVYYLEQNDVVYVEPNSAKRTEGTFWRSSGGIIISLTSLVITTITLIVK</sequence>
<evidence type="ECO:0000256" key="11">
    <source>
        <dbReference type="ARBA" id="ARBA00023136"/>
    </source>
</evidence>
<accession>A0A4Q4KIF0</accession>
<dbReference type="GO" id="GO:0006811">
    <property type="term" value="P:monoatomic ion transport"/>
    <property type="evidence" value="ECO:0007669"/>
    <property type="project" value="UniProtKB-KW"/>
</dbReference>
<keyword evidence="5" id="KW-0762">Sugar transport</keyword>
<dbReference type="PANTHER" id="PTHR33619:SF3">
    <property type="entry name" value="POLYSACCHARIDE EXPORT PROTEIN GFCE-RELATED"/>
    <property type="match status" value="1"/>
</dbReference>
<feature type="domain" description="Polysaccharide export protein N-terminal" evidence="16">
    <location>
        <begin position="42"/>
        <end position="141"/>
    </location>
</feature>
<organism evidence="18 19">
    <name type="scientific">Brumimicrobium glaciale</name>
    <dbReference type="NCBI Taxonomy" id="200475"/>
    <lineage>
        <taxon>Bacteria</taxon>
        <taxon>Pseudomonadati</taxon>
        <taxon>Bacteroidota</taxon>
        <taxon>Flavobacteriia</taxon>
        <taxon>Flavobacteriales</taxon>
        <taxon>Crocinitomicaceae</taxon>
        <taxon>Brumimicrobium</taxon>
    </lineage>
</organism>
<dbReference type="OrthoDB" id="662756at2"/>
<keyword evidence="4" id="KW-1134">Transmembrane beta strand</keyword>
<evidence type="ECO:0000313" key="18">
    <source>
        <dbReference type="EMBL" id="RYM33021.1"/>
    </source>
</evidence>
<proteinExistence type="inferred from homology"/>
<dbReference type="GO" id="GO:0046930">
    <property type="term" value="C:pore complex"/>
    <property type="evidence" value="ECO:0007669"/>
    <property type="project" value="UniProtKB-KW"/>
</dbReference>
<protein>
    <submittedName>
        <fullName evidence="18">Polysaccharide export protein</fullName>
    </submittedName>
</protein>
<keyword evidence="14" id="KW-0449">Lipoprotein</keyword>
<dbReference type="Pfam" id="PF02563">
    <property type="entry name" value="Poly_export"/>
    <property type="match status" value="1"/>
</dbReference>
<dbReference type="InterPro" id="IPR049712">
    <property type="entry name" value="Poly_export"/>
</dbReference>
<comment type="caution">
    <text evidence="18">The sequence shown here is derived from an EMBL/GenBank/DDBJ whole genome shotgun (WGS) entry which is preliminary data.</text>
</comment>
<dbReference type="RefSeq" id="WP_130094358.1">
    <property type="nucleotide sequence ID" value="NZ_SETE01000005.1"/>
</dbReference>
<keyword evidence="13" id="KW-0998">Cell outer membrane</keyword>
<evidence type="ECO:0000256" key="8">
    <source>
        <dbReference type="ARBA" id="ARBA00023047"/>
    </source>
</evidence>
<keyword evidence="8" id="KW-0625">Polysaccharide transport</keyword>
<dbReference type="Pfam" id="PF22461">
    <property type="entry name" value="SLBB_2"/>
    <property type="match status" value="1"/>
</dbReference>
<evidence type="ECO:0000256" key="7">
    <source>
        <dbReference type="ARBA" id="ARBA00022729"/>
    </source>
</evidence>
<dbReference type="Gene3D" id="3.10.560.10">
    <property type="entry name" value="Outer membrane lipoprotein wza domain like"/>
    <property type="match status" value="1"/>
</dbReference>
<dbReference type="GO" id="GO:0015288">
    <property type="term" value="F:porin activity"/>
    <property type="evidence" value="ECO:0007669"/>
    <property type="project" value="UniProtKB-KW"/>
</dbReference>
<evidence type="ECO:0000256" key="14">
    <source>
        <dbReference type="ARBA" id="ARBA00023288"/>
    </source>
</evidence>
<evidence type="ECO:0000256" key="1">
    <source>
        <dbReference type="ARBA" id="ARBA00004571"/>
    </source>
</evidence>
<keyword evidence="15" id="KW-1133">Transmembrane helix</keyword>
<evidence type="ECO:0000256" key="5">
    <source>
        <dbReference type="ARBA" id="ARBA00022597"/>
    </source>
</evidence>
<keyword evidence="19" id="KW-1185">Reference proteome</keyword>
<evidence type="ECO:0000259" key="17">
    <source>
        <dbReference type="Pfam" id="PF22461"/>
    </source>
</evidence>
<dbReference type="PROSITE" id="PS51257">
    <property type="entry name" value="PROKAR_LIPOPROTEIN"/>
    <property type="match status" value="1"/>
</dbReference>
<evidence type="ECO:0000256" key="15">
    <source>
        <dbReference type="SAM" id="Phobius"/>
    </source>
</evidence>
<dbReference type="InterPro" id="IPR003715">
    <property type="entry name" value="Poly_export_N"/>
</dbReference>
<keyword evidence="3" id="KW-0813">Transport</keyword>
<evidence type="ECO:0000256" key="6">
    <source>
        <dbReference type="ARBA" id="ARBA00022692"/>
    </source>
</evidence>
<keyword evidence="11 15" id="KW-0472">Membrane</keyword>
<keyword evidence="6 15" id="KW-0812">Transmembrane</keyword>
<dbReference type="AlphaFoldDB" id="A0A4Q4KIF0"/>
<evidence type="ECO:0000256" key="3">
    <source>
        <dbReference type="ARBA" id="ARBA00022448"/>
    </source>
</evidence>
<dbReference type="GO" id="GO:0009279">
    <property type="term" value="C:cell outer membrane"/>
    <property type="evidence" value="ECO:0007669"/>
    <property type="project" value="UniProtKB-SubCell"/>
</dbReference>
<evidence type="ECO:0000256" key="13">
    <source>
        <dbReference type="ARBA" id="ARBA00023237"/>
    </source>
</evidence>
<reference evidence="18 19" key="1">
    <citation type="submission" date="2019-02" db="EMBL/GenBank/DDBJ databases">
        <title>Genome sequence of the sea-ice species Brumimicrobium glaciale.</title>
        <authorList>
            <person name="Bowman J.P."/>
        </authorList>
    </citation>
    <scope>NUCLEOTIDE SEQUENCE [LARGE SCALE GENOMIC DNA]</scope>
    <source>
        <strain evidence="18 19">IC156</strain>
    </source>
</reference>
<comment type="similarity">
    <text evidence="2">Belongs to the BexD/CtrA/VexA family.</text>
</comment>
<dbReference type="EMBL" id="SETE01000005">
    <property type="protein sequence ID" value="RYM33021.1"/>
    <property type="molecule type" value="Genomic_DNA"/>
</dbReference>
<evidence type="ECO:0000256" key="10">
    <source>
        <dbReference type="ARBA" id="ARBA00023114"/>
    </source>
</evidence>
<evidence type="ECO:0000256" key="4">
    <source>
        <dbReference type="ARBA" id="ARBA00022452"/>
    </source>
</evidence>
<evidence type="ECO:0000259" key="16">
    <source>
        <dbReference type="Pfam" id="PF02563"/>
    </source>
</evidence>
<name>A0A4Q4KIF0_9FLAO</name>
<gene>
    <name evidence="18" type="ORF">ERX46_13300</name>
</gene>
<keyword evidence="10" id="KW-0626">Porin</keyword>
<feature type="transmembrane region" description="Helical" evidence="15">
    <location>
        <begin position="236"/>
        <end position="259"/>
    </location>
</feature>
<keyword evidence="9" id="KW-0406">Ion transport</keyword>
<evidence type="ECO:0000256" key="9">
    <source>
        <dbReference type="ARBA" id="ARBA00023065"/>
    </source>
</evidence>